<accession>A0A0F9IWK6</accession>
<comment type="caution">
    <text evidence="1">The sequence shown here is derived from an EMBL/GenBank/DDBJ whole genome shotgun (WGS) entry which is preliminary data.</text>
</comment>
<reference evidence="1" key="1">
    <citation type="journal article" date="2015" name="Nature">
        <title>Complex archaea that bridge the gap between prokaryotes and eukaryotes.</title>
        <authorList>
            <person name="Spang A."/>
            <person name="Saw J.H."/>
            <person name="Jorgensen S.L."/>
            <person name="Zaremba-Niedzwiedzka K."/>
            <person name="Martijn J."/>
            <person name="Lind A.E."/>
            <person name="van Eijk R."/>
            <person name="Schleper C."/>
            <person name="Guy L."/>
            <person name="Ettema T.J."/>
        </authorList>
    </citation>
    <scope>NUCLEOTIDE SEQUENCE</scope>
</reference>
<evidence type="ECO:0000313" key="1">
    <source>
        <dbReference type="EMBL" id="KKM61658.1"/>
    </source>
</evidence>
<name>A0A0F9IWK6_9ZZZZ</name>
<proteinExistence type="predicted"/>
<protein>
    <submittedName>
        <fullName evidence="1">Uncharacterized protein</fullName>
    </submittedName>
</protein>
<dbReference type="EMBL" id="LAZR01011441">
    <property type="protein sequence ID" value="KKM61658.1"/>
    <property type="molecule type" value="Genomic_DNA"/>
</dbReference>
<dbReference type="AlphaFoldDB" id="A0A0F9IWK6"/>
<organism evidence="1">
    <name type="scientific">marine sediment metagenome</name>
    <dbReference type="NCBI Taxonomy" id="412755"/>
    <lineage>
        <taxon>unclassified sequences</taxon>
        <taxon>metagenomes</taxon>
        <taxon>ecological metagenomes</taxon>
    </lineage>
</organism>
<dbReference type="Gene3D" id="2.40.50.140">
    <property type="entry name" value="Nucleic acid-binding proteins"/>
    <property type="match status" value="1"/>
</dbReference>
<dbReference type="InterPro" id="IPR012340">
    <property type="entry name" value="NA-bd_OB-fold"/>
</dbReference>
<sequence>MMLETYYKGRKKLIGEIVEIEYGAMTKPEDGDHYSLRFPEFKRFRSIDGGGKI</sequence>
<gene>
    <name evidence="1" type="ORF">LCGC14_1529490</name>
</gene>